<comment type="caution">
    <text evidence="1">The sequence shown here is derived from an EMBL/GenBank/DDBJ whole genome shotgun (WGS) entry which is preliminary data.</text>
</comment>
<reference evidence="1" key="1">
    <citation type="submission" date="2019-08" db="EMBL/GenBank/DDBJ databases">
        <title>The genome of the North American firefly Photinus pyralis.</title>
        <authorList>
            <consortium name="Photinus pyralis genome working group"/>
            <person name="Fallon T.R."/>
            <person name="Sander Lower S.E."/>
            <person name="Weng J.-K."/>
        </authorList>
    </citation>
    <scope>NUCLEOTIDE SEQUENCE</scope>
    <source>
        <strain evidence="1">TRF0915ILg1</strain>
        <tissue evidence="1">Whole body</tissue>
    </source>
</reference>
<proteinExistence type="predicted"/>
<feature type="non-terminal residue" evidence="1">
    <location>
        <position position="1"/>
    </location>
</feature>
<feature type="non-terminal residue" evidence="1">
    <location>
        <position position="53"/>
    </location>
</feature>
<evidence type="ECO:0000313" key="1">
    <source>
        <dbReference type="EMBL" id="KAF2891775.1"/>
    </source>
</evidence>
<evidence type="ECO:0000313" key="2">
    <source>
        <dbReference type="Proteomes" id="UP000801492"/>
    </source>
</evidence>
<organism evidence="1 2">
    <name type="scientific">Ignelater luminosus</name>
    <name type="common">Cucubano</name>
    <name type="synonym">Pyrophorus luminosus</name>
    <dbReference type="NCBI Taxonomy" id="2038154"/>
    <lineage>
        <taxon>Eukaryota</taxon>
        <taxon>Metazoa</taxon>
        <taxon>Ecdysozoa</taxon>
        <taxon>Arthropoda</taxon>
        <taxon>Hexapoda</taxon>
        <taxon>Insecta</taxon>
        <taxon>Pterygota</taxon>
        <taxon>Neoptera</taxon>
        <taxon>Endopterygota</taxon>
        <taxon>Coleoptera</taxon>
        <taxon>Polyphaga</taxon>
        <taxon>Elateriformia</taxon>
        <taxon>Elateroidea</taxon>
        <taxon>Elateridae</taxon>
        <taxon>Agrypninae</taxon>
        <taxon>Pyrophorini</taxon>
        <taxon>Ignelater</taxon>
    </lineage>
</organism>
<keyword evidence="2" id="KW-1185">Reference proteome</keyword>
<name>A0A8K0CYR1_IGNLU</name>
<gene>
    <name evidence="1" type="ORF">ILUMI_14398</name>
</gene>
<accession>A0A8K0CYR1</accession>
<protein>
    <submittedName>
        <fullName evidence="1">Uncharacterized protein</fullName>
    </submittedName>
</protein>
<sequence>MINDAEIVEVKSTFKVASSGHSLNDAVKSGEVPCLQMIADVIKLKKTHDYLYQ</sequence>
<dbReference type="Proteomes" id="UP000801492">
    <property type="component" value="Unassembled WGS sequence"/>
</dbReference>
<dbReference type="AlphaFoldDB" id="A0A8K0CYR1"/>
<dbReference type="EMBL" id="VTPC01023172">
    <property type="protein sequence ID" value="KAF2891775.1"/>
    <property type="molecule type" value="Genomic_DNA"/>
</dbReference>